<keyword evidence="1" id="KW-0808">Transferase</keyword>
<dbReference type="EC" id="2.7.7.7" evidence="1"/>
<dbReference type="GO" id="GO:0003677">
    <property type="term" value="F:DNA binding"/>
    <property type="evidence" value="ECO:0007669"/>
    <property type="project" value="InterPro"/>
</dbReference>
<proteinExistence type="predicted"/>
<dbReference type="Pfam" id="PF04364">
    <property type="entry name" value="DNA_pol3_chi"/>
    <property type="match status" value="1"/>
</dbReference>
<dbReference type="GO" id="GO:0032298">
    <property type="term" value="P:positive regulation of DNA-templated DNA replication initiation"/>
    <property type="evidence" value="ECO:0007669"/>
    <property type="project" value="TreeGrafter"/>
</dbReference>
<organism evidence="1">
    <name type="scientific">Vibrio sp. HB236076</name>
    <dbReference type="NCBI Taxonomy" id="3232307"/>
    <lineage>
        <taxon>Bacteria</taxon>
        <taxon>Pseudomonadati</taxon>
        <taxon>Pseudomonadota</taxon>
        <taxon>Gammaproteobacteria</taxon>
        <taxon>Vibrionales</taxon>
        <taxon>Vibrionaceae</taxon>
        <taxon>Vibrio</taxon>
    </lineage>
</organism>
<dbReference type="AlphaFoldDB" id="A0AB39HFJ9"/>
<dbReference type="EMBL" id="CP162601">
    <property type="protein sequence ID" value="XDK25355.1"/>
    <property type="molecule type" value="Genomic_DNA"/>
</dbReference>
<dbReference type="Gene3D" id="3.40.50.10110">
    <property type="entry name" value="DNA polymerase III subunit chi"/>
    <property type="match status" value="1"/>
</dbReference>
<dbReference type="GO" id="GO:0003887">
    <property type="term" value="F:DNA-directed DNA polymerase activity"/>
    <property type="evidence" value="ECO:0007669"/>
    <property type="project" value="UniProtKB-EC"/>
</dbReference>
<dbReference type="PANTHER" id="PTHR38767:SF1">
    <property type="entry name" value="DNA POLYMERASE III SUBUNIT CHI"/>
    <property type="match status" value="1"/>
</dbReference>
<dbReference type="InterPro" id="IPR007459">
    <property type="entry name" value="DNA_pol3_chi"/>
</dbReference>
<dbReference type="PANTHER" id="PTHR38767">
    <property type="entry name" value="DNA POLYMERASE III SUBUNIT CHI"/>
    <property type="match status" value="1"/>
</dbReference>
<keyword evidence="1" id="KW-0548">Nucleotidyltransferase</keyword>
<sequence length="149" mass="16986">MATATFYLISEHSPQASQSGWFDYVIYLTRHFVNQGAKLYLHCHNRTQAEALAEVFFQQEGADYLAHHLAGEGPKYGTAIEIGHPQAKPLWNRQLVINLANQETTFAHKFAEVVDFVPCEEKAKQLARERYKLYRQAGFAMQTVEVSLP</sequence>
<dbReference type="RefSeq" id="WP_306102173.1">
    <property type="nucleotide sequence ID" value="NZ_CP162601.1"/>
</dbReference>
<gene>
    <name evidence="1" type="ORF">AB0763_01525</name>
</gene>
<dbReference type="GO" id="GO:0006260">
    <property type="term" value="P:DNA replication"/>
    <property type="evidence" value="ECO:0007669"/>
    <property type="project" value="InterPro"/>
</dbReference>
<name>A0AB39HFJ9_9VIBR</name>
<reference evidence="1" key="1">
    <citation type="submission" date="2024-07" db="EMBL/GenBank/DDBJ databases">
        <title>Genome Analysis of a Potential Novel Vibrio Species Secreting pH- and Thermo-stable Alginate Lyase and its Application in Producing Alginate Oligosaccharides.</title>
        <authorList>
            <person name="Huang H."/>
            <person name="Bao K."/>
        </authorList>
    </citation>
    <scope>NUCLEOTIDE SEQUENCE</scope>
    <source>
        <strain evidence="1">HB236076</strain>
    </source>
</reference>
<accession>A0AB39HFJ9</accession>
<protein>
    <submittedName>
        <fullName evidence="1">DNA polymerase III subunit chi</fullName>
        <ecNumber evidence="1">2.7.7.7</ecNumber>
    </submittedName>
</protein>
<dbReference type="InterPro" id="IPR036768">
    <property type="entry name" value="PolIII_chi_sf"/>
</dbReference>
<dbReference type="KEGG" id="vih:AB0763_01525"/>
<evidence type="ECO:0000313" key="1">
    <source>
        <dbReference type="EMBL" id="XDK25355.1"/>
    </source>
</evidence>
<dbReference type="SUPFAM" id="SSF102400">
    <property type="entry name" value="DNA polymerase III chi subunit"/>
    <property type="match status" value="1"/>
</dbReference>